<dbReference type="GO" id="GO:0003677">
    <property type="term" value="F:DNA binding"/>
    <property type="evidence" value="ECO:0007669"/>
    <property type="project" value="UniProtKB-KW"/>
</dbReference>
<name>A0A7C3PH73_9CYAN</name>
<dbReference type="InterPro" id="IPR018335">
    <property type="entry name" value="Tscrpt_reg_HTH_Crp-type_CS"/>
</dbReference>
<dbReference type="EMBL" id="DSRU01000118">
    <property type="protein sequence ID" value="HFM97880.1"/>
    <property type="molecule type" value="Genomic_DNA"/>
</dbReference>
<dbReference type="PROSITE" id="PS00042">
    <property type="entry name" value="HTH_CRP_1"/>
    <property type="match status" value="1"/>
</dbReference>
<dbReference type="SMART" id="SM00419">
    <property type="entry name" value="HTH_CRP"/>
    <property type="match status" value="1"/>
</dbReference>
<keyword evidence="1" id="KW-0805">Transcription regulation</keyword>
<dbReference type="InterPro" id="IPR050397">
    <property type="entry name" value="Env_Response_Regulators"/>
</dbReference>
<dbReference type="GO" id="GO:0005829">
    <property type="term" value="C:cytosol"/>
    <property type="evidence" value="ECO:0007669"/>
    <property type="project" value="TreeGrafter"/>
</dbReference>
<dbReference type="InterPro" id="IPR018490">
    <property type="entry name" value="cNMP-bd_dom_sf"/>
</dbReference>
<feature type="domain" description="HTH crp-type" evidence="4">
    <location>
        <begin position="133"/>
        <end position="207"/>
    </location>
</feature>
<dbReference type="InterPro" id="IPR012318">
    <property type="entry name" value="HTH_CRP"/>
</dbReference>
<dbReference type="Pfam" id="PF13545">
    <property type="entry name" value="HTH_Crp_2"/>
    <property type="match status" value="1"/>
</dbReference>
<keyword evidence="3" id="KW-0804">Transcription</keyword>
<dbReference type="Gene3D" id="2.60.120.10">
    <property type="entry name" value="Jelly Rolls"/>
    <property type="match status" value="1"/>
</dbReference>
<comment type="caution">
    <text evidence="5">The sequence shown here is derived from an EMBL/GenBank/DDBJ whole genome shotgun (WGS) entry which is preliminary data.</text>
</comment>
<evidence type="ECO:0000256" key="3">
    <source>
        <dbReference type="ARBA" id="ARBA00023163"/>
    </source>
</evidence>
<dbReference type="PANTHER" id="PTHR24567:SF65">
    <property type="entry name" value="REGULATORY PROTEIN CYSR HOMOLOG"/>
    <property type="match status" value="1"/>
</dbReference>
<dbReference type="PANTHER" id="PTHR24567">
    <property type="entry name" value="CRP FAMILY TRANSCRIPTIONAL REGULATORY PROTEIN"/>
    <property type="match status" value="1"/>
</dbReference>
<dbReference type="InterPro" id="IPR014710">
    <property type="entry name" value="RmlC-like_jellyroll"/>
</dbReference>
<accession>A0A7C3PH73</accession>
<dbReference type="PRINTS" id="PR00034">
    <property type="entry name" value="HTHCRP"/>
</dbReference>
<dbReference type="InterPro" id="IPR036388">
    <property type="entry name" value="WH-like_DNA-bd_sf"/>
</dbReference>
<dbReference type="CDD" id="cd00092">
    <property type="entry name" value="HTH_CRP"/>
    <property type="match status" value="1"/>
</dbReference>
<reference evidence="5" key="1">
    <citation type="journal article" date="2020" name="mSystems">
        <title>Genome- and Community-Level Interaction Insights into Carbon Utilization and Element Cycling Functions of Hydrothermarchaeota in Hydrothermal Sediment.</title>
        <authorList>
            <person name="Zhou Z."/>
            <person name="Liu Y."/>
            <person name="Xu W."/>
            <person name="Pan J."/>
            <person name="Luo Z.H."/>
            <person name="Li M."/>
        </authorList>
    </citation>
    <scope>NUCLEOTIDE SEQUENCE [LARGE SCALE GENOMIC DNA]</scope>
    <source>
        <strain evidence="5">SpSt-418</strain>
    </source>
</reference>
<evidence type="ECO:0000256" key="1">
    <source>
        <dbReference type="ARBA" id="ARBA00023015"/>
    </source>
</evidence>
<keyword evidence="2" id="KW-0238">DNA-binding</keyword>
<dbReference type="SUPFAM" id="SSF51206">
    <property type="entry name" value="cAMP-binding domain-like"/>
    <property type="match status" value="1"/>
</dbReference>
<proteinExistence type="predicted"/>
<dbReference type="SUPFAM" id="SSF46785">
    <property type="entry name" value="Winged helix' DNA-binding domain"/>
    <property type="match status" value="1"/>
</dbReference>
<dbReference type="PROSITE" id="PS51063">
    <property type="entry name" value="HTH_CRP_2"/>
    <property type="match status" value="1"/>
</dbReference>
<evidence type="ECO:0000313" key="5">
    <source>
        <dbReference type="EMBL" id="HFM97880.1"/>
    </source>
</evidence>
<dbReference type="GO" id="GO:0003700">
    <property type="term" value="F:DNA-binding transcription factor activity"/>
    <property type="evidence" value="ECO:0007669"/>
    <property type="project" value="InterPro"/>
</dbReference>
<dbReference type="Gene3D" id="1.10.10.10">
    <property type="entry name" value="Winged helix-like DNA-binding domain superfamily/Winged helix DNA-binding domain"/>
    <property type="match status" value="1"/>
</dbReference>
<gene>
    <name evidence="5" type="ORF">ENR64_08935</name>
</gene>
<dbReference type="InterPro" id="IPR036390">
    <property type="entry name" value="WH_DNA-bd_sf"/>
</dbReference>
<sequence>MLQPITSTAVKTDLRQLLEQQYRGRNLSAFRAGQTIQMNPSEVWVVYRGIVHLSTLYPSGDEALLGLVGPAMPFGLPLTLIHPYQATALSDVDLLCLTLQEIEQSETLSHEIFQHLTRRLRQAEAMLAMVGYRRVEDRLRQLLNLLTMEIGQPVAGGTRLSVRLTHQHLASAIGTTRVTVTRLLGQLREEGQLVIDQQRHIIVPSHVRL</sequence>
<organism evidence="5">
    <name type="scientific">Oscillatoriales cyanobacterium SpSt-418</name>
    <dbReference type="NCBI Taxonomy" id="2282169"/>
    <lineage>
        <taxon>Bacteria</taxon>
        <taxon>Bacillati</taxon>
        <taxon>Cyanobacteriota</taxon>
        <taxon>Cyanophyceae</taxon>
        <taxon>Oscillatoriophycideae</taxon>
        <taxon>Oscillatoriales</taxon>
    </lineage>
</organism>
<evidence type="ECO:0000256" key="2">
    <source>
        <dbReference type="ARBA" id="ARBA00023125"/>
    </source>
</evidence>
<evidence type="ECO:0000259" key="4">
    <source>
        <dbReference type="PROSITE" id="PS51063"/>
    </source>
</evidence>
<dbReference type="AlphaFoldDB" id="A0A7C3PH73"/>
<protein>
    <submittedName>
        <fullName evidence="5">Crp/Fnr family transcriptional regulator</fullName>
    </submittedName>
</protein>